<dbReference type="SUPFAM" id="SSF158472">
    <property type="entry name" value="HAMP domain-like"/>
    <property type="match status" value="1"/>
</dbReference>
<evidence type="ECO:0000256" key="3">
    <source>
        <dbReference type="ARBA" id="ARBA00012438"/>
    </source>
</evidence>
<dbReference type="CDD" id="cd06225">
    <property type="entry name" value="HAMP"/>
    <property type="match status" value="1"/>
</dbReference>
<dbReference type="EC" id="2.7.13.3" evidence="3"/>
<evidence type="ECO:0000256" key="8">
    <source>
        <dbReference type="ARBA" id="ARBA00022777"/>
    </source>
</evidence>
<keyword evidence="8 13" id="KW-0418">Kinase</keyword>
<dbReference type="PRINTS" id="PR00344">
    <property type="entry name" value="BCTRLSENSOR"/>
</dbReference>
<protein>
    <recommendedName>
        <fullName evidence="3">histidine kinase</fullName>
        <ecNumber evidence="3">2.7.13.3</ecNumber>
    </recommendedName>
</protein>
<dbReference type="InterPro" id="IPR003660">
    <property type="entry name" value="HAMP_dom"/>
</dbReference>
<evidence type="ECO:0000313" key="13">
    <source>
        <dbReference type="EMBL" id="NIJ66645.1"/>
    </source>
</evidence>
<keyword evidence="9" id="KW-0067">ATP-binding</keyword>
<keyword evidence="7" id="KW-0547">Nucleotide-binding</keyword>
<feature type="transmembrane region" description="Helical" evidence="10">
    <location>
        <begin position="159"/>
        <end position="176"/>
    </location>
</feature>
<evidence type="ECO:0000259" key="12">
    <source>
        <dbReference type="PROSITE" id="PS50885"/>
    </source>
</evidence>
<evidence type="ECO:0000256" key="4">
    <source>
        <dbReference type="ARBA" id="ARBA00022475"/>
    </source>
</evidence>
<gene>
    <name evidence="13" type="ORF">FHR20_003621</name>
</gene>
<dbReference type="GO" id="GO:0005886">
    <property type="term" value="C:plasma membrane"/>
    <property type="evidence" value="ECO:0007669"/>
    <property type="project" value="UniProtKB-SubCell"/>
</dbReference>
<evidence type="ECO:0000256" key="2">
    <source>
        <dbReference type="ARBA" id="ARBA00004651"/>
    </source>
</evidence>
<dbReference type="AlphaFoldDB" id="A0A7X5ZWW6"/>
<evidence type="ECO:0000313" key="14">
    <source>
        <dbReference type="Proteomes" id="UP000564677"/>
    </source>
</evidence>
<evidence type="ECO:0000259" key="11">
    <source>
        <dbReference type="PROSITE" id="PS50109"/>
    </source>
</evidence>
<organism evidence="13 14">
    <name type="scientific">Sphingomonas leidyi</name>
    <dbReference type="NCBI Taxonomy" id="68569"/>
    <lineage>
        <taxon>Bacteria</taxon>
        <taxon>Pseudomonadati</taxon>
        <taxon>Pseudomonadota</taxon>
        <taxon>Alphaproteobacteria</taxon>
        <taxon>Sphingomonadales</taxon>
        <taxon>Sphingomonadaceae</taxon>
        <taxon>Sphingomonas</taxon>
    </lineage>
</organism>
<dbReference type="Pfam" id="PF00672">
    <property type="entry name" value="HAMP"/>
    <property type="match status" value="1"/>
</dbReference>
<sequence length="434" mass="48065">MPRHPLGLLGRILLILLLTVAIEFGASTFLYERASRYSIEESDAHRLAEHLVIAEKLLSERPVAERSDAARELTTDRYIVRWSPTIPERPAFPPRQKRMEAQVTNWEKGLAASHLQLRLAPSTHGSVVAGEMRLADGSWIVFKTREAVQVWQFAIERTLVALVPALLLLTLGALLIRSTLLPLRKLVRAIGRVGSGDGVTVVEEEGTAEIRGLIHAFNGMQRRIHELIENRTQALAAVGHDLRTPLARLQLRLEDVRDEDSRRAMQDDVSEMDDMIASLLTFLKGEDDPEPAVAVDVAVMAATLVEDATDRGRDARYSGPQHLEWVARPSMLRRALSNLIENALHYGKSVCVTVAREEAELVFRIEDDGPGIPPAQIEEAMRPFVRLDVERGRNTKGLGLGLAIVQQAVALEKGRLTLANAERGGLIAEIRLPG</sequence>
<dbReference type="SMART" id="SM00388">
    <property type="entry name" value="HisKA"/>
    <property type="match status" value="1"/>
</dbReference>
<dbReference type="GO" id="GO:0005524">
    <property type="term" value="F:ATP binding"/>
    <property type="evidence" value="ECO:0007669"/>
    <property type="project" value="UniProtKB-KW"/>
</dbReference>
<keyword evidence="5" id="KW-0597">Phosphoprotein</keyword>
<evidence type="ECO:0000256" key="9">
    <source>
        <dbReference type="ARBA" id="ARBA00022840"/>
    </source>
</evidence>
<keyword evidence="6" id="KW-0808">Transferase</keyword>
<dbReference type="PANTHER" id="PTHR44936:SF10">
    <property type="entry name" value="SENSOR PROTEIN RSTB"/>
    <property type="match status" value="1"/>
</dbReference>
<keyword evidence="10" id="KW-1133">Transmembrane helix</keyword>
<dbReference type="CDD" id="cd00082">
    <property type="entry name" value="HisKA"/>
    <property type="match status" value="1"/>
</dbReference>
<dbReference type="InterPro" id="IPR036097">
    <property type="entry name" value="HisK_dim/P_sf"/>
</dbReference>
<comment type="catalytic activity">
    <reaction evidence="1">
        <text>ATP + protein L-histidine = ADP + protein N-phospho-L-histidine.</text>
        <dbReference type="EC" id="2.7.13.3"/>
    </reaction>
</comment>
<dbReference type="EMBL" id="JAASQV010000004">
    <property type="protein sequence ID" value="NIJ66645.1"/>
    <property type="molecule type" value="Genomic_DNA"/>
</dbReference>
<comment type="subcellular location">
    <subcellularLocation>
        <location evidence="2">Cell membrane</location>
        <topology evidence="2">Multi-pass membrane protein</topology>
    </subcellularLocation>
</comment>
<dbReference type="InterPro" id="IPR003661">
    <property type="entry name" value="HisK_dim/P_dom"/>
</dbReference>
<dbReference type="SMART" id="SM00304">
    <property type="entry name" value="HAMP"/>
    <property type="match status" value="1"/>
</dbReference>
<dbReference type="InterPro" id="IPR003594">
    <property type="entry name" value="HATPase_dom"/>
</dbReference>
<dbReference type="Gene3D" id="3.30.565.10">
    <property type="entry name" value="Histidine kinase-like ATPase, C-terminal domain"/>
    <property type="match status" value="1"/>
</dbReference>
<dbReference type="InterPro" id="IPR004358">
    <property type="entry name" value="Sig_transdc_His_kin-like_C"/>
</dbReference>
<dbReference type="InterPro" id="IPR050980">
    <property type="entry name" value="2C_sensor_his_kinase"/>
</dbReference>
<evidence type="ECO:0000256" key="1">
    <source>
        <dbReference type="ARBA" id="ARBA00000085"/>
    </source>
</evidence>
<proteinExistence type="predicted"/>
<dbReference type="SUPFAM" id="SSF55874">
    <property type="entry name" value="ATPase domain of HSP90 chaperone/DNA topoisomerase II/histidine kinase"/>
    <property type="match status" value="1"/>
</dbReference>
<dbReference type="RefSeq" id="WP_380925209.1">
    <property type="nucleotide sequence ID" value="NZ_CP170557.1"/>
</dbReference>
<dbReference type="PANTHER" id="PTHR44936">
    <property type="entry name" value="SENSOR PROTEIN CREC"/>
    <property type="match status" value="1"/>
</dbReference>
<evidence type="ECO:0000256" key="6">
    <source>
        <dbReference type="ARBA" id="ARBA00022679"/>
    </source>
</evidence>
<evidence type="ECO:0000256" key="7">
    <source>
        <dbReference type="ARBA" id="ARBA00022741"/>
    </source>
</evidence>
<evidence type="ECO:0000256" key="5">
    <source>
        <dbReference type="ARBA" id="ARBA00022553"/>
    </source>
</evidence>
<feature type="domain" description="HAMP" evidence="12">
    <location>
        <begin position="177"/>
        <end position="229"/>
    </location>
</feature>
<accession>A0A7X5ZWW6</accession>
<dbReference type="SMART" id="SM00387">
    <property type="entry name" value="HATPase_c"/>
    <property type="match status" value="1"/>
</dbReference>
<keyword evidence="10" id="KW-0472">Membrane</keyword>
<dbReference type="PROSITE" id="PS50885">
    <property type="entry name" value="HAMP"/>
    <property type="match status" value="1"/>
</dbReference>
<dbReference type="Pfam" id="PF02518">
    <property type="entry name" value="HATPase_c"/>
    <property type="match status" value="1"/>
</dbReference>
<dbReference type="PROSITE" id="PS50109">
    <property type="entry name" value="HIS_KIN"/>
    <property type="match status" value="1"/>
</dbReference>
<name>A0A7X5ZWW6_9SPHN</name>
<feature type="domain" description="Histidine kinase" evidence="11">
    <location>
        <begin position="237"/>
        <end position="434"/>
    </location>
</feature>
<keyword evidence="4" id="KW-1003">Cell membrane</keyword>
<evidence type="ECO:0000256" key="10">
    <source>
        <dbReference type="SAM" id="Phobius"/>
    </source>
</evidence>
<dbReference type="Gene3D" id="1.10.287.130">
    <property type="match status" value="1"/>
</dbReference>
<dbReference type="InterPro" id="IPR036890">
    <property type="entry name" value="HATPase_C_sf"/>
</dbReference>
<dbReference type="SUPFAM" id="SSF47384">
    <property type="entry name" value="Homodimeric domain of signal transducing histidine kinase"/>
    <property type="match status" value="1"/>
</dbReference>
<dbReference type="InterPro" id="IPR005467">
    <property type="entry name" value="His_kinase_dom"/>
</dbReference>
<keyword evidence="14" id="KW-1185">Reference proteome</keyword>
<dbReference type="GO" id="GO:0000155">
    <property type="term" value="F:phosphorelay sensor kinase activity"/>
    <property type="evidence" value="ECO:0007669"/>
    <property type="project" value="InterPro"/>
</dbReference>
<dbReference type="Proteomes" id="UP000564677">
    <property type="component" value="Unassembled WGS sequence"/>
</dbReference>
<reference evidence="13 14" key="1">
    <citation type="submission" date="2020-03" db="EMBL/GenBank/DDBJ databases">
        <title>Genomic Encyclopedia of Type Strains, Phase IV (KMG-IV): sequencing the most valuable type-strain genomes for metagenomic binning, comparative biology and taxonomic classification.</title>
        <authorList>
            <person name="Goeker M."/>
        </authorList>
    </citation>
    <scope>NUCLEOTIDE SEQUENCE [LARGE SCALE GENOMIC DNA]</scope>
    <source>
        <strain evidence="13 14">DSM 4733</strain>
    </source>
</reference>
<keyword evidence="10" id="KW-0812">Transmembrane</keyword>
<comment type="caution">
    <text evidence="13">The sequence shown here is derived from an EMBL/GenBank/DDBJ whole genome shotgun (WGS) entry which is preliminary data.</text>
</comment>